<dbReference type="PATRIC" id="fig|1515334.3.peg.2183"/>
<keyword evidence="3" id="KW-1185">Reference proteome</keyword>
<dbReference type="Proteomes" id="UP000030960">
    <property type="component" value="Unassembled WGS sequence"/>
</dbReference>
<gene>
    <name evidence="2" type="ORF">OA50_02164</name>
</gene>
<comment type="caution">
    <text evidence="2">The sequence shown here is derived from an EMBL/GenBank/DDBJ whole genome shotgun (WGS) entry which is preliminary data.</text>
</comment>
<dbReference type="EMBL" id="JSUQ01000008">
    <property type="protein sequence ID" value="KHQ53138.1"/>
    <property type="molecule type" value="Genomic_DNA"/>
</dbReference>
<feature type="signal peptide" evidence="1">
    <location>
        <begin position="1"/>
        <end position="23"/>
    </location>
</feature>
<name>A0A0B3S2G3_9RHOB</name>
<sequence length="408" mass="45044">MAIKKLMCSLTLCLAASIGAAEASDRHVSCVQKQLATLGIDPGENDGSSGAGTRQALAEFMRGLVGEDVQAIFAGLPDFSERAAVGWCREIGGYAPQAAALMPSSEPPLILTAPNIPEEVRGYIQRSYDDARAMFAQEYGITTASKPVLIVAFGRDDLEKLLLEPVEGIPDLSVSAARDTADDLCVGVERVMGSAYRNRIALCMPPEHLDSVASYDIWRGRYQYVMLHEYMHHVQREMLYDKVAYDETGRRRMGPLWMVEGSAYLAQIKSRGGPTREVSVPMLAALRARDEEEAVPLDYIRKKQSVRSDGEYSASNLAVAVLALRYGEDRMVDFWRVAGEMDDWEPAFETVYGMKMADFEELFEELRHDQGKLVKFARGQEPYGLDMRFGPIKGAGRPGHAGRGSVRG</sequence>
<reference evidence="2 3" key="1">
    <citation type="submission" date="2014-10" db="EMBL/GenBank/DDBJ databases">
        <title>Genome sequence of Ponticoccus sp. strain UMTAT08 isolated from clonal culture of toxic dinoflagellate Alexandrium tamiyavanichii.</title>
        <authorList>
            <person name="Gan H.Y."/>
            <person name="Muhd D.-D."/>
            <person name="Mohd Noor M.E."/>
            <person name="Yeong Y.S."/>
            <person name="Usup G."/>
        </authorList>
    </citation>
    <scope>NUCLEOTIDE SEQUENCE [LARGE SCALE GENOMIC DNA]</scope>
    <source>
        <strain evidence="2 3">UMTAT08</strain>
    </source>
</reference>
<feature type="chain" id="PRO_5002098020" evidence="1">
    <location>
        <begin position="24"/>
        <end position="408"/>
    </location>
</feature>
<proteinExistence type="predicted"/>
<dbReference type="RefSeq" id="WP_043140891.1">
    <property type="nucleotide sequence ID" value="NZ_JSUQ01000008.1"/>
</dbReference>
<dbReference type="OrthoDB" id="7798199at2"/>
<keyword evidence="1" id="KW-0732">Signal</keyword>
<dbReference type="AlphaFoldDB" id="A0A0B3S2G3"/>
<evidence type="ECO:0000313" key="2">
    <source>
        <dbReference type="EMBL" id="KHQ53138.1"/>
    </source>
</evidence>
<accession>A0A0B3S2G3</accession>
<evidence type="ECO:0000256" key="1">
    <source>
        <dbReference type="SAM" id="SignalP"/>
    </source>
</evidence>
<evidence type="ECO:0000313" key="3">
    <source>
        <dbReference type="Proteomes" id="UP000030960"/>
    </source>
</evidence>
<protein>
    <submittedName>
        <fullName evidence="2">Uncharacterized protein</fullName>
    </submittedName>
</protein>
<dbReference type="STRING" id="561184.SAMN05216376_10652"/>
<organism evidence="2 3">
    <name type="scientific">Mameliella alba</name>
    <dbReference type="NCBI Taxonomy" id="561184"/>
    <lineage>
        <taxon>Bacteria</taxon>
        <taxon>Pseudomonadati</taxon>
        <taxon>Pseudomonadota</taxon>
        <taxon>Alphaproteobacteria</taxon>
        <taxon>Rhodobacterales</taxon>
        <taxon>Roseobacteraceae</taxon>
        <taxon>Mameliella</taxon>
    </lineage>
</organism>